<dbReference type="InterPro" id="IPR009056">
    <property type="entry name" value="Cyt_c-like_dom"/>
</dbReference>
<evidence type="ECO:0000256" key="3">
    <source>
        <dbReference type="ARBA" id="ARBA00022723"/>
    </source>
</evidence>
<dbReference type="STRING" id="1346791.M529_18425"/>
<dbReference type="InterPro" id="IPR017512">
    <property type="entry name" value="PQQ_MeOH/EtOH_DH"/>
</dbReference>
<evidence type="ECO:0000256" key="9">
    <source>
        <dbReference type="ARBA" id="ARBA00023157"/>
    </source>
</evidence>
<dbReference type="SUPFAM" id="SSF46626">
    <property type="entry name" value="Cytochrome c"/>
    <property type="match status" value="1"/>
</dbReference>
<keyword evidence="8 12" id="KW-0408">Iron</keyword>
<keyword evidence="7" id="KW-0560">Oxidoreductase</keyword>
<keyword evidence="2 11" id="KW-0349">Heme</keyword>
<comment type="cofactor">
    <cofactor evidence="12">
        <name>Ca(2+)</name>
        <dbReference type="ChEBI" id="CHEBI:29108"/>
    </cofactor>
    <text evidence="12">Binds 1 Ca(2+) ion per subunit.</text>
</comment>
<dbReference type="GO" id="GO:0070968">
    <property type="term" value="F:pyrroloquinoline quinone binding"/>
    <property type="evidence" value="ECO:0007669"/>
    <property type="project" value="UniProtKB-ARBA"/>
</dbReference>
<feature type="binding site" evidence="11">
    <location>
        <position position="174"/>
    </location>
    <ligand>
        <name>pyrroloquinoline quinone</name>
        <dbReference type="ChEBI" id="CHEBI:58442"/>
    </ligand>
</feature>
<evidence type="ECO:0000256" key="10">
    <source>
        <dbReference type="PIRSR" id="PIRSR617512-1"/>
    </source>
</evidence>
<proteinExistence type="inferred from homology"/>
<dbReference type="Gene3D" id="2.140.10.10">
    <property type="entry name" value="Quinoprotein alcohol dehydrogenase-like superfamily"/>
    <property type="match status" value="1"/>
</dbReference>
<organism evidence="16 17">
    <name type="scientific">Sphingobium ummariense RL-3</name>
    <dbReference type="NCBI Taxonomy" id="1346791"/>
    <lineage>
        <taxon>Bacteria</taxon>
        <taxon>Pseudomonadati</taxon>
        <taxon>Pseudomonadota</taxon>
        <taxon>Alphaproteobacteria</taxon>
        <taxon>Sphingomonadales</taxon>
        <taxon>Sphingomonadaceae</taxon>
        <taxon>Sphingobium</taxon>
    </lineage>
</organism>
<dbReference type="GO" id="GO:0016020">
    <property type="term" value="C:membrane"/>
    <property type="evidence" value="ECO:0007669"/>
    <property type="project" value="InterPro"/>
</dbReference>
<comment type="cofactor">
    <cofactor evidence="11">
        <name>pyrroloquinoline quinone</name>
        <dbReference type="ChEBI" id="CHEBI:58442"/>
    </cofactor>
    <text evidence="11">Binds 1 PQQ group per subunit.</text>
</comment>
<comment type="similarity">
    <text evidence="1">Belongs to the bacterial PQQ dehydrogenase family.</text>
</comment>
<keyword evidence="3 12" id="KW-0479">Metal-binding</keyword>
<name>T0IPG9_9SPHN</name>
<feature type="binding site" description="axial binding residue" evidence="12">
    <location>
        <position position="662"/>
    </location>
    <ligand>
        <name>heme c</name>
        <dbReference type="ChEBI" id="CHEBI:61717"/>
    </ligand>
    <ligandPart>
        <name>Fe</name>
        <dbReference type="ChEBI" id="CHEBI:18248"/>
    </ligandPart>
</feature>
<dbReference type="Gene3D" id="1.10.760.10">
    <property type="entry name" value="Cytochrome c-like domain"/>
    <property type="match status" value="1"/>
</dbReference>
<feature type="binding site" evidence="11">
    <location>
        <position position="340"/>
    </location>
    <ligand>
        <name>pyrroloquinoline quinone</name>
        <dbReference type="ChEBI" id="CHEBI:58442"/>
    </ligand>
</feature>
<dbReference type="CDD" id="cd10279">
    <property type="entry name" value="PQQ_ADH_II"/>
    <property type="match status" value="1"/>
</dbReference>
<dbReference type="InterPro" id="IPR001479">
    <property type="entry name" value="Quinoprotein_DH_CS"/>
</dbReference>
<feature type="binding site" evidence="11">
    <location>
        <position position="248"/>
    </location>
    <ligand>
        <name>pyrroloquinoline quinone</name>
        <dbReference type="ChEBI" id="CHEBI:58442"/>
    </ligand>
</feature>
<dbReference type="FunFam" id="2.140.10.10:FF:000003">
    <property type="entry name" value="Methanol dehydrogenase, large subunit"/>
    <property type="match status" value="1"/>
</dbReference>
<dbReference type="AlphaFoldDB" id="T0IPG9"/>
<dbReference type="GO" id="GO:0016614">
    <property type="term" value="F:oxidoreductase activity, acting on CH-OH group of donors"/>
    <property type="evidence" value="ECO:0007669"/>
    <property type="project" value="InterPro"/>
</dbReference>
<dbReference type="PANTHER" id="PTHR32303">
    <property type="entry name" value="QUINOPROTEIN ALCOHOL DEHYDROGENASE (CYTOCHROME C)"/>
    <property type="match status" value="1"/>
</dbReference>
<evidence type="ECO:0000256" key="6">
    <source>
        <dbReference type="ARBA" id="ARBA00022891"/>
    </source>
</evidence>
<evidence type="ECO:0000256" key="14">
    <source>
        <dbReference type="SAM" id="SignalP"/>
    </source>
</evidence>
<evidence type="ECO:0000256" key="8">
    <source>
        <dbReference type="ARBA" id="ARBA00023004"/>
    </source>
</evidence>
<keyword evidence="6 11" id="KW-0634">PQQ</keyword>
<feature type="binding site" evidence="11">
    <location>
        <position position="78"/>
    </location>
    <ligand>
        <name>pyrroloquinoline quinone</name>
        <dbReference type="ChEBI" id="CHEBI:58442"/>
    </ligand>
</feature>
<comment type="cofactor">
    <cofactor evidence="11">
        <name>heme c</name>
        <dbReference type="ChEBI" id="CHEBI:61717"/>
    </cofactor>
    <text evidence="11">Binds 1 heme c group per subunit.</text>
</comment>
<dbReference type="RefSeq" id="WP_021319304.1">
    <property type="nucleotide sequence ID" value="NZ_AUWY01000118.1"/>
</dbReference>
<dbReference type="InterPro" id="IPR036909">
    <property type="entry name" value="Cyt_c-like_dom_sf"/>
</dbReference>
<feature type="binding site" description="covalent" evidence="11">
    <location>
        <position position="620"/>
    </location>
    <ligand>
        <name>heme c</name>
        <dbReference type="ChEBI" id="CHEBI:61717"/>
    </ligand>
</feature>
<dbReference type="PROSITE" id="PS00364">
    <property type="entry name" value="BACTERIAL_PQQ_2"/>
    <property type="match status" value="1"/>
</dbReference>
<feature type="binding site" evidence="11">
    <location>
        <position position="130"/>
    </location>
    <ligand>
        <name>pyrroloquinoline quinone</name>
        <dbReference type="ChEBI" id="CHEBI:58442"/>
    </ligand>
</feature>
<dbReference type="SMART" id="SM00564">
    <property type="entry name" value="PQQ"/>
    <property type="match status" value="4"/>
</dbReference>
<evidence type="ECO:0000256" key="5">
    <source>
        <dbReference type="ARBA" id="ARBA00022837"/>
    </source>
</evidence>
<dbReference type="GO" id="GO:0005509">
    <property type="term" value="F:calcium ion binding"/>
    <property type="evidence" value="ECO:0007669"/>
    <property type="project" value="InterPro"/>
</dbReference>
<keyword evidence="17" id="KW-1185">Reference proteome</keyword>
<dbReference type="EMBL" id="AUWY01000118">
    <property type="protein sequence ID" value="EQB30720.1"/>
    <property type="molecule type" value="Genomic_DNA"/>
</dbReference>
<feature type="disulfide bond" evidence="13">
    <location>
        <begin position="124"/>
        <end position="125"/>
    </location>
</feature>
<dbReference type="SUPFAM" id="SSF50998">
    <property type="entry name" value="Quinoprotein alcohol dehydrogenase-like"/>
    <property type="match status" value="1"/>
</dbReference>
<feature type="binding site" description="covalent" evidence="11">
    <location>
        <position position="623"/>
    </location>
    <ligand>
        <name>heme c</name>
        <dbReference type="ChEBI" id="CHEBI:61717"/>
    </ligand>
</feature>
<dbReference type="Pfam" id="PF13442">
    <property type="entry name" value="Cytochrome_CBB3"/>
    <property type="match status" value="1"/>
</dbReference>
<accession>T0IPG9</accession>
<evidence type="ECO:0000259" key="15">
    <source>
        <dbReference type="PROSITE" id="PS51007"/>
    </source>
</evidence>
<dbReference type="InterPro" id="IPR018391">
    <property type="entry name" value="PQQ_b-propeller_rpt"/>
</dbReference>
<feature type="signal peptide" evidence="14">
    <location>
        <begin position="1"/>
        <end position="35"/>
    </location>
</feature>
<dbReference type="eggNOG" id="COG2010">
    <property type="taxonomic scope" value="Bacteria"/>
</dbReference>
<feature type="binding site" evidence="11">
    <location>
        <begin position="190"/>
        <end position="191"/>
    </location>
    <ligand>
        <name>pyrroloquinoline quinone</name>
        <dbReference type="ChEBI" id="CHEBI:58442"/>
    </ligand>
</feature>
<feature type="chain" id="PRO_5004564542" description="Cytochrome c domain-containing protein" evidence="14">
    <location>
        <begin position="36"/>
        <end position="705"/>
    </location>
</feature>
<gene>
    <name evidence="16" type="ORF">M529_18425</name>
</gene>
<evidence type="ECO:0000256" key="2">
    <source>
        <dbReference type="ARBA" id="ARBA00022617"/>
    </source>
</evidence>
<evidence type="ECO:0000256" key="7">
    <source>
        <dbReference type="ARBA" id="ARBA00023002"/>
    </source>
</evidence>
<dbReference type="PATRIC" id="fig|1346791.3.peg.3556"/>
<comment type="caution">
    <text evidence="16">The sequence shown here is derived from an EMBL/GenBank/DDBJ whole genome shotgun (WGS) entry which is preliminary data.</text>
</comment>
<feature type="binding site" evidence="12">
    <location>
        <position position="313"/>
    </location>
    <ligand>
        <name>Ca(2+)</name>
        <dbReference type="ChEBI" id="CHEBI:29108"/>
    </ligand>
</feature>
<dbReference type="GO" id="GO:0009055">
    <property type="term" value="F:electron transfer activity"/>
    <property type="evidence" value="ECO:0007669"/>
    <property type="project" value="InterPro"/>
</dbReference>
<dbReference type="Proteomes" id="UP000015523">
    <property type="component" value="Unassembled WGS sequence"/>
</dbReference>
<dbReference type="InterPro" id="IPR002372">
    <property type="entry name" value="PQQ_rpt_dom"/>
</dbReference>
<keyword evidence="4 14" id="KW-0732">Signal</keyword>
<keyword evidence="5 12" id="KW-0106">Calcium</keyword>
<dbReference type="eggNOG" id="COG4993">
    <property type="taxonomic scope" value="Bacteria"/>
</dbReference>
<feature type="binding site" evidence="12">
    <location>
        <position position="192"/>
    </location>
    <ligand>
        <name>Ca(2+)</name>
        <dbReference type="ChEBI" id="CHEBI:29108"/>
    </ligand>
</feature>
<feature type="active site" description="Proton acceptor" evidence="10">
    <location>
        <position position="313"/>
    </location>
</feature>
<dbReference type="InterPro" id="IPR011047">
    <property type="entry name" value="Quinoprotein_ADH-like_sf"/>
</dbReference>
<evidence type="ECO:0000256" key="4">
    <source>
        <dbReference type="ARBA" id="ARBA00022729"/>
    </source>
</evidence>
<evidence type="ECO:0000256" key="11">
    <source>
        <dbReference type="PIRSR" id="PIRSR617512-2"/>
    </source>
</evidence>
<dbReference type="GO" id="GO:0020037">
    <property type="term" value="F:heme binding"/>
    <property type="evidence" value="ECO:0007669"/>
    <property type="project" value="InterPro"/>
</dbReference>
<feature type="domain" description="Cytochrome c" evidence="15">
    <location>
        <begin position="607"/>
        <end position="685"/>
    </location>
</feature>
<protein>
    <recommendedName>
        <fullName evidence="15">Cytochrome c domain-containing protein</fullName>
    </recommendedName>
</protein>
<evidence type="ECO:0000313" key="17">
    <source>
        <dbReference type="Proteomes" id="UP000015523"/>
    </source>
</evidence>
<dbReference type="OrthoDB" id="9794322at2"/>
<dbReference type="PROSITE" id="PS51007">
    <property type="entry name" value="CYTC"/>
    <property type="match status" value="1"/>
</dbReference>
<dbReference type="PROSITE" id="PS51257">
    <property type="entry name" value="PROKAR_LIPOPROTEIN"/>
    <property type="match status" value="1"/>
</dbReference>
<feature type="binding site" evidence="12">
    <location>
        <position position="268"/>
    </location>
    <ligand>
        <name>Ca(2+)</name>
        <dbReference type="ChEBI" id="CHEBI:29108"/>
    </ligand>
</feature>
<keyword evidence="9 13" id="KW-1015">Disulfide bond</keyword>
<reference evidence="16 17" key="1">
    <citation type="journal article" date="2013" name="Genome Announc.">
        <title>Draft Genome Sequence of Sphingobium ummariense Strain RL-3, a Hexachlorocyclohexane-Degrading Bacterium.</title>
        <authorList>
            <person name="Kohli P."/>
            <person name="Dua A."/>
            <person name="Sangwan N."/>
            <person name="Oldach P."/>
            <person name="Khurana J.P."/>
            <person name="Lal R."/>
        </authorList>
    </citation>
    <scope>NUCLEOTIDE SEQUENCE [LARGE SCALE GENOMIC DNA]</scope>
    <source>
        <strain evidence="16 17">RL-3</strain>
    </source>
</reference>
<evidence type="ECO:0000256" key="12">
    <source>
        <dbReference type="PIRSR" id="PIRSR617512-3"/>
    </source>
</evidence>
<dbReference type="Pfam" id="PF01011">
    <property type="entry name" value="PQQ"/>
    <property type="match status" value="2"/>
</dbReference>
<dbReference type="GO" id="GO:0030288">
    <property type="term" value="C:outer membrane-bounded periplasmic space"/>
    <property type="evidence" value="ECO:0007669"/>
    <property type="project" value="InterPro"/>
</dbReference>
<feature type="binding site" evidence="11">
    <location>
        <position position="553"/>
    </location>
    <ligand>
        <name>pyrroloquinoline quinone</name>
        <dbReference type="ChEBI" id="CHEBI:58442"/>
    </ligand>
</feature>
<dbReference type="NCBIfam" id="TIGR03075">
    <property type="entry name" value="PQQ_enz_alc_DH"/>
    <property type="match status" value="1"/>
</dbReference>
<evidence type="ECO:0000313" key="16">
    <source>
        <dbReference type="EMBL" id="EQB30720.1"/>
    </source>
</evidence>
<evidence type="ECO:0000256" key="1">
    <source>
        <dbReference type="ARBA" id="ARBA00008156"/>
    </source>
</evidence>
<sequence length="705" mass="75500">MHYRITASRRPALAAGRPVAAALLLALAACSPANVDWAEHGNGPEEQRFSRLDDINAESVDRLGLDWFADLDTDRGQEATPIAVGGKLYVSTAWSMVKAFDGRTGKLLWAYDPKVPREWAVNACCDVVNRGVAVSKGRVFVGTLDGRLVALDAATGRPVWSTLTIDPAKPYTITGAPRVVKGKVIIGNGGAEYGVRGYVSAYDADTGKLAWRFYTVPGDPSKPFEMPILARAARTWAGTWWKMGGGGTVWDSMAYDPTLDLLYIGTGNGSPWNRRIRSAGKGDNLFLSSIIALRPETGAYVWHYQVTPGDEWDFTATQPIMLADLTFDGKPRKVLMQAPKNGFFYVLDRATGKLLSAKAFAPVTWASGIDLKTGRPIENPAARYSETGKPFLQMPGPLGAHSWYPMSFNPGTGLVYLPTQTFPFLYAPDGEYRHNRRGWNLGAQMGTPALPDAHGALAAIRSTIKGALVAWDPVRQREVWRVDYGEAFNGGTLATAGDLVFQGNASGRFVAYKADDGRRMWSFDAQSGIMAAPVTYAVAGKQYIAVMAGYGGVGGMGPGALTNPDRSKRNISRLLVFSLEGKAHLPPAPPVAALPSPAPPVDLSANADLESGRRLYERSCGTCHGSAAISAGIAPDLRYSQMLAKEAFHAVVLDGALRDAGMAGFAGTLSAAEVENVRAYLVARAKLALALRRATHAASPQGHAP</sequence>
<evidence type="ECO:0000256" key="13">
    <source>
        <dbReference type="PIRSR" id="PIRSR617512-4"/>
    </source>
</evidence>
<feature type="binding site" description="axial binding residue" evidence="12">
    <location>
        <position position="624"/>
    </location>
    <ligand>
        <name>heme c</name>
        <dbReference type="ChEBI" id="CHEBI:61717"/>
    </ligand>
    <ligandPart>
        <name>Fe</name>
        <dbReference type="ChEBI" id="CHEBI:18248"/>
    </ligandPart>
</feature>